<dbReference type="RefSeq" id="WP_246370998.1">
    <property type="nucleotide sequence ID" value="NZ_JACIDK010000005.1"/>
</dbReference>
<protein>
    <submittedName>
        <fullName evidence="1">Putative SOS response-associated peptidase YedK</fullName>
    </submittedName>
</protein>
<dbReference type="InterPro" id="IPR003738">
    <property type="entry name" value="SRAP"/>
</dbReference>
<gene>
    <name evidence="1" type="ORF">GGQ61_003382</name>
</gene>
<dbReference type="EMBL" id="JACIDK010000005">
    <property type="protein sequence ID" value="MBB3892646.1"/>
    <property type="molecule type" value="Genomic_DNA"/>
</dbReference>
<dbReference type="InterPro" id="IPR036590">
    <property type="entry name" value="SRAP-like"/>
</dbReference>
<keyword evidence="2" id="KW-1185">Reference proteome</keyword>
<proteinExistence type="predicted"/>
<evidence type="ECO:0000313" key="2">
    <source>
        <dbReference type="Proteomes" id="UP000530564"/>
    </source>
</evidence>
<dbReference type="SUPFAM" id="SSF143081">
    <property type="entry name" value="BB1717-like"/>
    <property type="match status" value="1"/>
</dbReference>
<dbReference type="GO" id="GO:0003697">
    <property type="term" value="F:single-stranded DNA binding"/>
    <property type="evidence" value="ECO:0007669"/>
    <property type="project" value="InterPro"/>
</dbReference>
<evidence type="ECO:0000313" key="1">
    <source>
        <dbReference type="EMBL" id="MBB3892646.1"/>
    </source>
</evidence>
<dbReference type="Gene3D" id="3.90.1680.10">
    <property type="entry name" value="SOS response associated peptidase-like"/>
    <property type="match status" value="1"/>
</dbReference>
<comment type="caution">
    <text evidence="1">The sequence shown here is derived from an EMBL/GenBank/DDBJ whole genome shotgun (WGS) entry which is preliminary data.</text>
</comment>
<reference evidence="1 2" key="1">
    <citation type="submission" date="2020-08" db="EMBL/GenBank/DDBJ databases">
        <title>Genomic Encyclopedia of Type Strains, Phase IV (KMG-IV): sequencing the most valuable type-strain genomes for metagenomic binning, comparative biology and taxonomic classification.</title>
        <authorList>
            <person name="Goeker M."/>
        </authorList>
    </citation>
    <scope>NUCLEOTIDE SEQUENCE [LARGE SCALE GENOMIC DNA]</scope>
    <source>
        <strain evidence="1 2">DSM 21793</strain>
    </source>
</reference>
<dbReference type="GO" id="GO:0106300">
    <property type="term" value="P:protein-DNA covalent cross-linking repair"/>
    <property type="evidence" value="ECO:0007669"/>
    <property type="project" value="InterPro"/>
</dbReference>
<dbReference type="AlphaFoldDB" id="A0A840A206"/>
<organism evidence="1 2">
    <name type="scientific">Phenylobacterium haematophilum</name>
    <dbReference type="NCBI Taxonomy" id="98513"/>
    <lineage>
        <taxon>Bacteria</taxon>
        <taxon>Pseudomonadati</taxon>
        <taxon>Pseudomonadota</taxon>
        <taxon>Alphaproteobacteria</taxon>
        <taxon>Caulobacterales</taxon>
        <taxon>Caulobacteraceae</taxon>
        <taxon>Phenylobacterium</taxon>
    </lineage>
</organism>
<sequence length="199" mass="22407">MCNEFQRHKLLKDAIEEFDRRGLPLFRWKDGLIPNMLDAQPAIRIRDSAFVVRGDREGLEGTMMTWAWPGPRGAPVFNFRSEGRDFSRSDRVLVLADGFIEHTSPAAAVKLKDRHLFTMAAEPWFWIAGIVRDGCFSLLTTAPGPDVAPYHDRQIVTLAPSEGMAWLNLSQPERAILRPSPAGSLQVRTLRKDGVEQPV</sequence>
<name>A0A840A206_9CAUL</name>
<accession>A0A840A206</accession>
<dbReference type="Pfam" id="PF02586">
    <property type="entry name" value="SRAP"/>
    <property type="match status" value="1"/>
</dbReference>
<dbReference type="Proteomes" id="UP000530564">
    <property type="component" value="Unassembled WGS sequence"/>
</dbReference>